<dbReference type="PANTHER" id="PTHR40758">
    <property type="entry name" value="CONSERVED PROTEIN"/>
    <property type="match status" value="1"/>
</dbReference>
<evidence type="ECO:0000259" key="1">
    <source>
        <dbReference type="Pfam" id="PF11716"/>
    </source>
</evidence>
<dbReference type="InterPro" id="IPR024344">
    <property type="entry name" value="MDMPI_metal-binding"/>
</dbReference>
<dbReference type="RefSeq" id="WP_191302388.1">
    <property type="nucleotide sequence ID" value="NZ_BNAR01000009.1"/>
</dbReference>
<dbReference type="Pfam" id="PF11716">
    <property type="entry name" value="MDMPI_N"/>
    <property type="match status" value="1"/>
</dbReference>
<reference evidence="3" key="1">
    <citation type="journal article" date="2019" name="Int. J. Syst. Evol. Microbiol.">
        <title>The Global Catalogue of Microorganisms (GCM) 10K type strain sequencing project: providing services to taxonomists for standard genome sequencing and annotation.</title>
        <authorList>
            <consortium name="The Broad Institute Genomics Platform"/>
            <consortium name="The Broad Institute Genome Sequencing Center for Infectious Disease"/>
            <person name="Wu L."/>
            <person name="Ma J."/>
        </authorList>
    </citation>
    <scope>NUCLEOTIDE SEQUENCE [LARGE SCALE GENOMIC DNA]</scope>
    <source>
        <strain evidence="3">CGMCC 4.7367</strain>
    </source>
</reference>
<sequence>MGSLSYQERLAVVVSETSLLVAGLDGADLSVPVPATPKWTLNQLLRHVGHAHRWVAQMVGERFPEIDRSLSKAHSVDSYAGETAAELSPWLVEARHCSRRRCCPSTAAR</sequence>
<dbReference type="PANTHER" id="PTHR40758:SF1">
    <property type="entry name" value="CONSERVED PROTEIN"/>
    <property type="match status" value="1"/>
</dbReference>
<feature type="domain" description="Mycothiol-dependent maleylpyruvate isomerase metal-binding" evidence="1">
    <location>
        <begin position="16"/>
        <end position="94"/>
    </location>
</feature>
<protein>
    <recommendedName>
        <fullName evidence="1">Mycothiol-dependent maleylpyruvate isomerase metal-binding domain-containing protein</fullName>
    </recommendedName>
</protein>
<comment type="caution">
    <text evidence="2">The sequence shown here is derived from an EMBL/GenBank/DDBJ whole genome shotgun (WGS) entry which is preliminary data.</text>
</comment>
<name>A0ABQ3MJI5_9PSEU</name>
<gene>
    <name evidence="2" type="ORF">GCM10017774_56960</name>
</gene>
<dbReference type="Proteomes" id="UP000605568">
    <property type="component" value="Unassembled WGS sequence"/>
</dbReference>
<evidence type="ECO:0000313" key="2">
    <source>
        <dbReference type="EMBL" id="GHH49469.1"/>
    </source>
</evidence>
<proteinExistence type="predicted"/>
<organism evidence="2 3">
    <name type="scientific">Lentzea cavernae</name>
    <dbReference type="NCBI Taxonomy" id="2020703"/>
    <lineage>
        <taxon>Bacteria</taxon>
        <taxon>Bacillati</taxon>
        <taxon>Actinomycetota</taxon>
        <taxon>Actinomycetes</taxon>
        <taxon>Pseudonocardiales</taxon>
        <taxon>Pseudonocardiaceae</taxon>
        <taxon>Lentzea</taxon>
    </lineage>
</organism>
<keyword evidence="3" id="KW-1185">Reference proteome</keyword>
<dbReference type="InterPro" id="IPR034660">
    <property type="entry name" value="DinB/YfiT-like"/>
</dbReference>
<dbReference type="SUPFAM" id="SSF109854">
    <property type="entry name" value="DinB/YfiT-like putative metalloenzymes"/>
    <property type="match status" value="1"/>
</dbReference>
<evidence type="ECO:0000313" key="3">
    <source>
        <dbReference type="Proteomes" id="UP000605568"/>
    </source>
</evidence>
<accession>A0ABQ3MJI5</accession>
<dbReference type="EMBL" id="BNAR01000009">
    <property type="protein sequence ID" value="GHH49469.1"/>
    <property type="molecule type" value="Genomic_DNA"/>
</dbReference>